<dbReference type="AlphaFoldDB" id="A0AAV2G033"/>
<organism evidence="1 2">
    <name type="scientific">Linum trigynum</name>
    <dbReference type="NCBI Taxonomy" id="586398"/>
    <lineage>
        <taxon>Eukaryota</taxon>
        <taxon>Viridiplantae</taxon>
        <taxon>Streptophyta</taxon>
        <taxon>Embryophyta</taxon>
        <taxon>Tracheophyta</taxon>
        <taxon>Spermatophyta</taxon>
        <taxon>Magnoliopsida</taxon>
        <taxon>eudicotyledons</taxon>
        <taxon>Gunneridae</taxon>
        <taxon>Pentapetalae</taxon>
        <taxon>rosids</taxon>
        <taxon>fabids</taxon>
        <taxon>Malpighiales</taxon>
        <taxon>Linaceae</taxon>
        <taxon>Linum</taxon>
    </lineage>
</organism>
<evidence type="ECO:0000313" key="1">
    <source>
        <dbReference type="EMBL" id="CAL1403567.1"/>
    </source>
</evidence>
<sequence length="112" mass="12349">MHPHPTIRIPSSLSSLDPSLIVVLAAVDYYSMCRRELEWRSGVATRIFSLPSFIISPIAPEPPPNPLICPGTGAMLALIGGAGRSDKKQRKGRWSKLLRVHLSCERSRRFGA</sequence>
<name>A0AAV2G033_9ROSI</name>
<keyword evidence="2" id="KW-1185">Reference proteome</keyword>
<proteinExistence type="predicted"/>
<gene>
    <name evidence="1" type="ORF">LTRI10_LOCUS43489</name>
</gene>
<accession>A0AAV2G033</accession>
<dbReference type="EMBL" id="OZ034820">
    <property type="protein sequence ID" value="CAL1403567.1"/>
    <property type="molecule type" value="Genomic_DNA"/>
</dbReference>
<protein>
    <submittedName>
        <fullName evidence="1">Uncharacterized protein</fullName>
    </submittedName>
</protein>
<reference evidence="1 2" key="1">
    <citation type="submission" date="2024-04" db="EMBL/GenBank/DDBJ databases">
        <authorList>
            <person name="Fracassetti M."/>
        </authorList>
    </citation>
    <scope>NUCLEOTIDE SEQUENCE [LARGE SCALE GENOMIC DNA]</scope>
</reference>
<dbReference type="Proteomes" id="UP001497516">
    <property type="component" value="Chromosome 7"/>
</dbReference>
<evidence type="ECO:0000313" key="2">
    <source>
        <dbReference type="Proteomes" id="UP001497516"/>
    </source>
</evidence>